<dbReference type="Gene3D" id="3.40.50.300">
    <property type="entry name" value="P-loop containing nucleotide triphosphate hydrolases"/>
    <property type="match status" value="1"/>
</dbReference>
<proteinExistence type="predicted"/>
<feature type="coiled-coil region" evidence="1">
    <location>
        <begin position="28"/>
        <end position="420"/>
    </location>
</feature>
<gene>
    <name evidence="2" type="ORF">CTM72_06800</name>
</gene>
<evidence type="ECO:0000313" key="3">
    <source>
        <dbReference type="Proteomes" id="UP000230056"/>
    </source>
</evidence>
<name>A0A2D3NVM9_9FUSO</name>
<dbReference type="AlphaFoldDB" id="A0A2D3NVM9"/>
<dbReference type="InterPro" id="IPR027417">
    <property type="entry name" value="P-loop_NTPase"/>
</dbReference>
<evidence type="ECO:0008006" key="4">
    <source>
        <dbReference type="Google" id="ProtNLM"/>
    </source>
</evidence>
<dbReference type="EMBL" id="CP024699">
    <property type="protein sequence ID" value="ATV59463.1"/>
    <property type="molecule type" value="Genomic_DNA"/>
</dbReference>
<reference evidence="2 3" key="1">
    <citation type="submission" date="2017-11" db="EMBL/GenBank/DDBJ databases">
        <title>Genome sequencing of Fusobacterium periodonticum KCOM 1261.</title>
        <authorList>
            <person name="Kook J.-K."/>
            <person name="Park S.-N."/>
            <person name="Lim Y.K."/>
        </authorList>
    </citation>
    <scope>NUCLEOTIDE SEQUENCE [LARGE SCALE GENOMIC DNA]</scope>
    <source>
        <strain evidence="2 3">KCOM 1261</strain>
    </source>
</reference>
<organism evidence="2 3">
    <name type="scientific">Fusobacterium pseudoperiodonticum</name>
    <dbReference type="NCBI Taxonomy" id="2663009"/>
    <lineage>
        <taxon>Bacteria</taxon>
        <taxon>Fusobacteriati</taxon>
        <taxon>Fusobacteriota</taxon>
        <taxon>Fusobacteriia</taxon>
        <taxon>Fusobacteriales</taxon>
        <taxon>Fusobacteriaceae</taxon>
        <taxon>Fusobacterium</taxon>
    </lineage>
</organism>
<feature type="coiled-coil region" evidence="1">
    <location>
        <begin position="704"/>
        <end position="731"/>
    </location>
</feature>
<dbReference type="Proteomes" id="UP000230056">
    <property type="component" value="Chromosome"/>
</dbReference>
<accession>A0A2D3NVM9</accession>
<dbReference type="SUPFAM" id="SSF52540">
    <property type="entry name" value="P-loop containing nucleoside triphosphate hydrolases"/>
    <property type="match status" value="1"/>
</dbReference>
<evidence type="ECO:0000313" key="2">
    <source>
        <dbReference type="EMBL" id="ATV59463.1"/>
    </source>
</evidence>
<sequence>MGKNKNKQKELVNDLDIKNIGQVKAESVESTVDNSIEKDNKIKELEKEIKKLNGFEEEYKRLKSLEIAAEELKKKEENLNSRESQIKILEEKLKDKERNLQTQRKELEGSLEKDRNFLEVEIKRVDSLEKSINKEAERLTEKANKLNDQEIDLKEREIKINEKEKTLEEDLRKERTRFELEEKNKVREELNEFYENEKKVREDSLNKEIDKKRKEDLKEIEKEKEKEEKILEELKKEIEKISNQKIQNENEQKRLELENKRINQFEKVLESRISEEKERERKKVEIELNQEKEKFEEISGKYKDVLEKLKKFNDISENYGSIENIHKIIKDKEKQIKDLNNELVNRPTNEALEGYNEIKKELEDYKDKNKNLNKELNSYDTEIIEVDTLKREKRNLINEIDTLKLDYTHEKEEKEKLSARLSRIMTPEGALLTEAERIQQIKGSGLDYEAYPEKYQETDINELSWLENIEKTSEEYGIKLNKRILYAFHTALKISDWSIITVLAGVSGTGKSELPKLYARFGGLNFISVPVQPNWDSQESMLGYFNSIDNRFDTQPLLRFLANCIDEEKYNKYMSLVLLDEMNLAHVEHYFAEFLSKLEERRGKSKNDLPYIEVKLGADCNSLKLSLIRNILWAGTMNQDETTKSLSDKVLDRGIIINFPRPKTLESRKEMKSINKIIKDKKSKMLPREIWDKWVINRKEDGSSDAQKKRMKEYKKIIEDINDELEKVGRALGHRVWQSIEHYIYNHPYVISQFQLEREQGKDLGEELSNELKNNMDLAFEDQIVQKVMPKLRGIETRGKGEEVLNNILNILLNENFSHLEKDFKFAKEQGFGQFVWGSAYYLNQGEFELSDNIIEDNEIKKDE</sequence>
<dbReference type="RefSeq" id="WP_100024910.1">
    <property type="nucleotide sequence ID" value="NZ_CP024699.1"/>
</dbReference>
<keyword evidence="1" id="KW-0175">Coiled coil</keyword>
<protein>
    <recommendedName>
        <fullName evidence="4">Chromosome partitioning protein ParA</fullName>
    </recommendedName>
</protein>
<evidence type="ECO:0000256" key="1">
    <source>
        <dbReference type="SAM" id="Coils"/>
    </source>
</evidence>